<dbReference type="PANTHER" id="PTHR35043">
    <property type="entry name" value="TRANSCRIPTION FACTOR DOMAIN-CONTAINING PROTEIN"/>
    <property type="match status" value="1"/>
</dbReference>
<feature type="transmembrane region" description="Helical" evidence="2">
    <location>
        <begin position="435"/>
        <end position="457"/>
    </location>
</feature>
<dbReference type="AlphaFoldDB" id="A0A166KU62"/>
<feature type="transmembrane region" description="Helical" evidence="2">
    <location>
        <begin position="38"/>
        <end position="57"/>
    </location>
</feature>
<feature type="transmembrane region" description="Helical" evidence="2">
    <location>
        <begin position="367"/>
        <end position="393"/>
    </location>
</feature>
<keyword evidence="4" id="KW-1185">Reference proteome</keyword>
<accession>A0A166KU62</accession>
<gene>
    <name evidence="3" type="ORF">FIBSPDRAFT_824937</name>
</gene>
<evidence type="ECO:0000256" key="2">
    <source>
        <dbReference type="SAM" id="Phobius"/>
    </source>
</evidence>
<dbReference type="OrthoDB" id="9451547at2759"/>
<organism evidence="3 4">
    <name type="scientific">Athelia psychrophila</name>
    <dbReference type="NCBI Taxonomy" id="1759441"/>
    <lineage>
        <taxon>Eukaryota</taxon>
        <taxon>Fungi</taxon>
        <taxon>Dikarya</taxon>
        <taxon>Basidiomycota</taxon>
        <taxon>Agaricomycotina</taxon>
        <taxon>Agaricomycetes</taxon>
        <taxon>Agaricomycetidae</taxon>
        <taxon>Atheliales</taxon>
        <taxon>Atheliaceae</taxon>
        <taxon>Athelia</taxon>
    </lineage>
</organism>
<proteinExistence type="predicted"/>
<evidence type="ECO:0000313" key="3">
    <source>
        <dbReference type="EMBL" id="KZP22255.1"/>
    </source>
</evidence>
<name>A0A166KU62_9AGAM</name>
<dbReference type="EMBL" id="KV417541">
    <property type="protein sequence ID" value="KZP22255.1"/>
    <property type="molecule type" value="Genomic_DNA"/>
</dbReference>
<feature type="region of interest" description="Disordered" evidence="1">
    <location>
        <begin position="251"/>
        <end position="274"/>
    </location>
</feature>
<dbReference type="STRING" id="436010.A0A166KU62"/>
<keyword evidence="2" id="KW-0472">Membrane</keyword>
<feature type="compositionally biased region" description="Low complexity" evidence="1">
    <location>
        <begin position="253"/>
        <end position="262"/>
    </location>
</feature>
<feature type="transmembrane region" description="Helical" evidence="2">
    <location>
        <begin position="400"/>
        <end position="423"/>
    </location>
</feature>
<reference evidence="3 4" key="1">
    <citation type="journal article" date="2016" name="Mol. Biol. Evol.">
        <title>Comparative Genomics of Early-Diverging Mushroom-Forming Fungi Provides Insights into the Origins of Lignocellulose Decay Capabilities.</title>
        <authorList>
            <person name="Nagy L.G."/>
            <person name="Riley R."/>
            <person name="Tritt A."/>
            <person name="Adam C."/>
            <person name="Daum C."/>
            <person name="Floudas D."/>
            <person name="Sun H."/>
            <person name="Yadav J.S."/>
            <person name="Pangilinan J."/>
            <person name="Larsson K.H."/>
            <person name="Matsuura K."/>
            <person name="Barry K."/>
            <person name="Labutti K."/>
            <person name="Kuo R."/>
            <person name="Ohm R.A."/>
            <person name="Bhattacharya S.S."/>
            <person name="Shirouzu T."/>
            <person name="Yoshinaga Y."/>
            <person name="Martin F.M."/>
            <person name="Grigoriev I.V."/>
            <person name="Hibbett D.S."/>
        </authorList>
    </citation>
    <scope>NUCLEOTIDE SEQUENCE [LARGE SCALE GENOMIC DNA]</scope>
    <source>
        <strain evidence="3 4">CBS 109695</strain>
    </source>
</reference>
<evidence type="ECO:0000313" key="4">
    <source>
        <dbReference type="Proteomes" id="UP000076532"/>
    </source>
</evidence>
<sequence length="476" mass="53028">MPSLVLLPALPHWNAGAISQPTESLAQASCIDITHCRTMSRIIWSCLATIAACAWVAVHRNVPDPKSGMVRVNLDRIAITICALLVPEYMIGWAVRQWLTARRIARKNEKLAKKARDRHRADMGTSYSDVWTVTHGFFVIMGGFNFIDSEATSRPLSRNQVEELVKNSSLELPKKSDINDKSKADIFSKVVASLQTLWFVVQSLARLVQHLSLTKLEIATLAYSSINLAMYGFWWYKPLNVGRSVLVQHPQLSPSSPSRSVPCPSPPPSRSQTADTFRTAMSSQPDECSNEYVSSPSEETLVMSVNDPTSITALLEEIIKGRETPTRMQRLGNLLKTVMGAQDHEVDLSKSSQVPHFYAGVPEDLDIVWANLIALIFAMVFGAVHCTAWSLVFPSQAEKLLWRIASMALVGIPAIYILVMTLHMFQMQRLVKYSLLLALITIPFYILARLILLVLAFTTLRSLPSTALVTVHWTIS</sequence>
<dbReference type="PANTHER" id="PTHR35043:SF7">
    <property type="entry name" value="TRANSCRIPTION FACTOR DOMAIN-CONTAINING PROTEIN"/>
    <property type="match status" value="1"/>
</dbReference>
<dbReference type="Proteomes" id="UP000076532">
    <property type="component" value="Unassembled WGS sequence"/>
</dbReference>
<keyword evidence="2" id="KW-1133">Transmembrane helix</keyword>
<keyword evidence="2" id="KW-0812">Transmembrane</keyword>
<feature type="transmembrane region" description="Helical" evidence="2">
    <location>
        <begin position="77"/>
        <end position="95"/>
    </location>
</feature>
<protein>
    <submittedName>
        <fullName evidence="3">Uncharacterized protein</fullName>
    </submittedName>
</protein>
<evidence type="ECO:0000256" key="1">
    <source>
        <dbReference type="SAM" id="MobiDB-lite"/>
    </source>
</evidence>